<keyword evidence="1" id="KW-0378">Hydrolase</keyword>
<comment type="catalytic activity">
    <reaction evidence="1">
        <text>queuosine 5'-phosphate + H2O = queuine + D-ribose 5-phosphate</text>
        <dbReference type="Rhea" id="RHEA:75387"/>
        <dbReference type="ChEBI" id="CHEBI:15377"/>
        <dbReference type="ChEBI" id="CHEBI:17433"/>
        <dbReference type="ChEBI" id="CHEBI:78346"/>
        <dbReference type="ChEBI" id="CHEBI:194371"/>
    </reaction>
    <physiologicalReaction direction="left-to-right" evidence="1">
        <dbReference type="Rhea" id="RHEA:75388"/>
    </physiologicalReaction>
</comment>
<comment type="similarity">
    <text evidence="1">Belongs to the QNG1 protein family.</text>
</comment>
<dbReference type="EC" id="3.2.2.-" evidence="1"/>
<reference evidence="3" key="1">
    <citation type="submission" date="2024-06" db="EMBL/GenBank/DDBJ databases">
        <title>Multi-omics analyses provide insights into the biosynthesis of the anticancer antibiotic pleurotin in Hohenbuehelia grisea.</title>
        <authorList>
            <person name="Weaver J.A."/>
            <person name="Alberti F."/>
        </authorList>
    </citation>
    <scope>NUCLEOTIDE SEQUENCE [LARGE SCALE GENOMIC DNA]</scope>
    <source>
        <strain evidence="3">T-177</strain>
    </source>
</reference>
<gene>
    <name evidence="2" type="ORF">HGRIS_002273</name>
</gene>
<keyword evidence="3" id="KW-1185">Reference proteome</keyword>
<sequence length="408" mass="44559">MAIPFPESGHYLDSIRSSSKNLRTANGIKIERENILRLLRSPAFTESFQRVSANHGLAMPLNFASAADELNLISVLSLLNFASGYRVPLHVETGRGAWDNIRAFVFGLYLSSSVGQEGDLLSAQGMQIIGEAKVAELMRVNVHVEAPHETIPGITVGTLGGPMHELVKLVTKTLNGTGKILVDSGYPNLGHLVFQALKDGASAKSGDRADAEVDVILEKLVRALPAFQDMALVDGTPVYCFKKALFLIHAVVVRFGSISPPPFPIPSTAHIPVFTDNVLPSMLIHLGVIDVSSTPLAKHFPDIESRLEDLLARPPPTPADIKKEPPAEGPILTSDESYILRTSAIDACELIIEVARSLETSDTNTISAPAWVKEITLPDLDMWIWSVAKDRRDYRALQRFVLRDTVFF</sequence>
<evidence type="ECO:0000313" key="3">
    <source>
        <dbReference type="Proteomes" id="UP001556367"/>
    </source>
</evidence>
<dbReference type="Proteomes" id="UP001556367">
    <property type="component" value="Unassembled WGS sequence"/>
</dbReference>
<dbReference type="Pfam" id="PF10343">
    <property type="entry name" value="Q_salvage"/>
    <property type="match status" value="1"/>
</dbReference>
<comment type="function">
    <text evidence="1">Catalyzes the hydrolysis of queuosine 5'-phosphate, releasing the nucleobase queuine (q). Is required for salvage of queuine from exogenous queuosine (Q) that is imported and then converted to queuosine 5'-phosphate intracellularly.</text>
</comment>
<organism evidence="2 3">
    <name type="scientific">Hohenbuehelia grisea</name>
    <dbReference type="NCBI Taxonomy" id="104357"/>
    <lineage>
        <taxon>Eukaryota</taxon>
        <taxon>Fungi</taxon>
        <taxon>Dikarya</taxon>
        <taxon>Basidiomycota</taxon>
        <taxon>Agaricomycotina</taxon>
        <taxon>Agaricomycetes</taxon>
        <taxon>Agaricomycetidae</taxon>
        <taxon>Agaricales</taxon>
        <taxon>Pleurotineae</taxon>
        <taxon>Pleurotaceae</taxon>
        <taxon>Hohenbuehelia</taxon>
    </lineage>
</organism>
<name>A0ABR3JK00_9AGAR</name>
<dbReference type="EMBL" id="JASNQZ010000006">
    <property type="protein sequence ID" value="KAL0956105.1"/>
    <property type="molecule type" value="Genomic_DNA"/>
</dbReference>
<dbReference type="InterPro" id="IPR019438">
    <property type="entry name" value="Q_salvage"/>
</dbReference>
<evidence type="ECO:0000256" key="1">
    <source>
        <dbReference type="RuleBase" id="RU365002"/>
    </source>
</evidence>
<evidence type="ECO:0000313" key="2">
    <source>
        <dbReference type="EMBL" id="KAL0956105.1"/>
    </source>
</evidence>
<protein>
    <recommendedName>
        <fullName evidence="1">Queuosine 5'-phosphate N-glycosylase/hydrolase</fullName>
        <ecNumber evidence="1">3.2.2.-</ecNumber>
    </recommendedName>
    <alternativeName>
        <fullName evidence="1">Queuosine-nucleotide N-glycosylase/hydrolase</fullName>
    </alternativeName>
</protein>
<dbReference type="PANTHER" id="PTHR21314:SF1">
    <property type="entry name" value="QUEUOSINE SALVAGE PROTEIN"/>
    <property type="match status" value="1"/>
</dbReference>
<proteinExistence type="inferred from homology"/>
<accession>A0ABR3JK00</accession>
<comment type="caution">
    <text evidence="2">The sequence shown here is derived from an EMBL/GenBank/DDBJ whole genome shotgun (WGS) entry which is preliminary data.</text>
</comment>
<dbReference type="PANTHER" id="PTHR21314">
    <property type="entry name" value="QUEUOSINE 5'-PHOSPHATE N-GLYCOSYLASE_HYDROLASE-RELATED"/>
    <property type="match status" value="1"/>
</dbReference>